<organism evidence="1 2">
    <name type="scientific">Pandoraea terrae</name>
    <dbReference type="NCBI Taxonomy" id="1537710"/>
    <lineage>
        <taxon>Bacteria</taxon>
        <taxon>Pseudomonadati</taxon>
        <taxon>Pseudomonadota</taxon>
        <taxon>Betaproteobacteria</taxon>
        <taxon>Burkholderiales</taxon>
        <taxon>Burkholderiaceae</taxon>
        <taxon>Pandoraea</taxon>
    </lineage>
</organism>
<dbReference type="RefSeq" id="WP_150697890.1">
    <property type="nucleotide sequence ID" value="NZ_CABPRZ010000012.1"/>
</dbReference>
<dbReference type="Proteomes" id="UP000414233">
    <property type="component" value="Unassembled WGS sequence"/>
</dbReference>
<sequence length="78" mass="8516">MSEQQTTAPFDNPDVQTALERLDELVTRLAALSSAATQGGIESLDQPYLSAYFLQMEELAMEAHLVSNDLGMTLREAA</sequence>
<evidence type="ECO:0000313" key="2">
    <source>
        <dbReference type="Proteomes" id="UP000414233"/>
    </source>
</evidence>
<gene>
    <name evidence="1" type="ORF">PTE30175_03040</name>
</gene>
<dbReference type="EMBL" id="CABPRZ010000012">
    <property type="protein sequence ID" value="VVE20748.1"/>
    <property type="molecule type" value="Genomic_DNA"/>
</dbReference>
<protein>
    <submittedName>
        <fullName evidence="1">Uncharacterized protein</fullName>
    </submittedName>
</protein>
<reference evidence="1 2" key="1">
    <citation type="submission" date="2019-08" db="EMBL/GenBank/DDBJ databases">
        <authorList>
            <person name="Peeters C."/>
        </authorList>
    </citation>
    <scope>NUCLEOTIDE SEQUENCE [LARGE SCALE GENOMIC DNA]</scope>
    <source>
        <strain evidence="1 2">LMG 30175</strain>
    </source>
</reference>
<evidence type="ECO:0000313" key="1">
    <source>
        <dbReference type="EMBL" id="VVE20748.1"/>
    </source>
</evidence>
<name>A0A5E4W7Z3_9BURK</name>
<keyword evidence="2" id="KW-1185">Reference proteome</keyword>
<accession>A0A5E4W7Z3</accession>
<dbReference type="OrthoDB" id="9803988at2"/>
<proteinExistence type="predicted"/>
<dbReference type="AlphaFoldDB" id="A0A5E4W7Z3"/>